<protein>
    <submittedName>
        <fullName evidence="1">Uncharacterized protein</fullName>
    </submittedName>
</protein>
<dbReference type="AlphaFoldDB" id="A0A183DDN0"/>
<reference evidence="1" key="1">
    <citation type="submission" date="2016-06" db="UniProtKB">
        <authorList>
            <consortium name="WormBaseParasite"/>
        </authorList>
    </citation>
    <scope>IDENTIFICATION</scope>
</reference>
<sequence length="102" mass="11426">MRVISNKNNEDVEVPLFVGIWSFHYYLISLPPLEPIAIARVLPDADHLTALAGQNENEVLVSICTVYFKIAVYRINLSFILNGARMMQDVEENSSSSDVSDP</sequence>
<name>A0A183DDN0_9BILA</name>
<proteinExistence type="predicted"/>
<accession>A0A183DDN0</accession>
<organism evidence="1">
    <name type="scientific">Gongylonema pulchrum</name>
    <dbReference type="NCBI Taxonomy" id="637853"/>
    <lineage>
        <taxon>Eukaryota</taxon>
        <taxon>Metazoa</taxon>
        <taxon>Ecdysozoa</taxon>
        <taxon>Nematoda</taxon>
        <taxon>Chromadorea</taxon>
        <taxon>Rhabditida</taxon>
        <taxon>Spirurina</taxon>
        <taxon>Spiruromorpha</taxon>
        <taxon>Spiruroidea</taxon>
        <taxon>Gongylonematidae</taxon>
        <taxon>Gongylonema</taxon>
    </lineage>
</organism>
<dbReference type="WBParaSite" id="GPUH_0000683001-mRNA-1">
    <property type="protein sequence ID" value="GPUH_0000683001-mRNA-1"/>
    <property type="gene ID" value="GPUH_0000683001"/>
</dbReference>
<evidence type="ECO:0000313" key="1">
    <source>
        <dbReference type="WBParaSite" id="GPUH_0000683001-mRNA-1"/>
    </source>
</evidence>